<dbReference type="Proteomes" id="UP001234913">
    <property type="component" value="Chromosome"/>
</dbReference>
<proteinExistence type="predicted"/>
<reference evidence="1" key="1">
    <citation type="submission" date="2024-09" db="EMBL/GenBank/DDBJ databases">
        <authorList>
            <person name="Gagne-Thivierge C."/>
        </authorList>
    </citation>
    <scope>NUCLEOTIDE SEQUENCE</scope>
    <source>
        <strain evidence="1">SC310</strain>
    </source>
</reference>
<protein>
    <submittedName>
        <fullName evidence="1">Uncharacterized protein</fullName>
    </submittedName>
</protein>
<evidence type="ECO:0000313" key="1">
    <source>
        <dbReference type="EMBL" id="XKR68808.1"/>
    </source>
</evidence>
<gene>
    <name evidence="1" type="ORF">QUC96_010195</name>
</gene>
<accession>A0ACD5FKS9</accession>
<name>A0ACD5FKS9_STAHY</name>
<dbReference type="EMBL" id="CP171742">
    <property type="protein sequence ID" value="XKR68808.1"/>
    <property type="molecule type" value="Genomic_DNA"/>
</dbReference>
<organism evidence="1 2">
    <name type="scientific">Staphylococcus hyicus</name>
    <dbReference type="NCBI Taxonomy" id="1284"/>
    <lineage>
        <taxon>Bacteria</taxon>
        <taxon>Bacillati</taxon>
        <taxon>Bacillota</taxon>
        <taxon>Bacilli</taxon>
        <taxon>Bacillales</taxon>
        <taxon>Staphylococcaceae</taxon>
        <taxon>Staphylococcus</taxon>
    </lineage>
</organism>
<sequence length="181" mass="20451">MIKSYDSTNKDKGYNVSRGGNGGLIYNIHPKGMLGKQHSKEHKEMHANRYRNKSFNPMTNGQVKWGITHGHPKGMLGKRHSIEIRNQISETLKRKGHAKKKVMVETPDGKVFVFDSLKETAEHFNLCPTGKLTKLIKTGEPYKLSKSTANNKNTWSKLVGYKFKYMGDTEVTIESKTSIAP</sequence>
<keyword evidence="2" id="KW-1185">Reference proteome</keyword>
<evidence type="ECO:0000313" key="2">
    <source>
        <dbReference type="Proteomes" id="UP001234913"/>
    </source>
</evidence>